<accession>A0A0M6YHM8</accession>
<dbReference type="GO" id="GO:0016747">
    <property type="term" value="F:acyltransferase activity, transferring groups other than amino-acyl groups"/>
    <property type="evidence" value="ECO:0007669"/>
    <property type="project" value="InterPro"/>
</dbReference>
<dbReference type="InterPro" id="IPR000182">
    <property type="entry name" value="GNAT_dom"/>
</dbReference>
<evidence type="ECO:0000313" key="2">
    <source>
        <dbReference type="EMBL" id="CTQ48767.1"/>
    </source>
</evidence>
<keyword evidence="2" id="KW-0808">Transferase</keyword>
<dbReference type="Proteomes" id="UP000049222">
    <property type="component" value="Unassembled WGS sequence"/>
</dbReference>
<evidence type="ECO:0000259" key="1">
    <source>
        <dbReference type="PROSITE" id="PS51186"/>
    </source>
</evidence>
<feature type="domain" description="N-acetyltransferase" evidence="1">
    <location>
        <begin position="8"/>
        <end position="147"/>
    </location>
</feature>
<dbReference type="InterPro" id="IPR016181">
    <property type="entry name" value="Acyl_CoA_acyltransferase"/>
</dbReference>
<evidence type="ECO:0000313" key="3">
    <source>
        <dbReference type="Proteomes" id="UP000049222"/>
    </source>
</evidence>
<dbReference type="RefSeq" id="WP_055083037.1">
    <property type="nucleotide sequence ID" value="NZ_CXSU01000005.1"/>
</dbReference>
<organism evidence="2 3">
    <name type="scientific">Jannaschia donghaensis</name>
    <dbReference type="NCBI Taxonomy" id="420998"/>
    <lineage>
        <taxon>Bacteria</taxon>
        <taxon>Pseudomonadati</taxon>
        <taxon>Pseudomonadota</taxon>
        <taxon>Alphaproteobacteria</taxon>
        <taxon>Rhodobacterales</taxon>
        <taxon>Roseobacteraceae</taxon>
        <taxon>Jannaschia</taxon>
    </lineage>
</organism>
<dbReference type="Pfam" id="PF00583">
    <property type="entry name" value="Acetyltransf_1"/>
    <property type="match status" value="1"/>
</dbReference>
<keyword evidence="3" id="KW-1185">Reference proteome</keyword>
<dbReference type="EMBL" id="CXSU01000005">
    <property type="protein sequence ID" value="CTQ48767.1"/>
    <property type="molecule type" value="Genomic_DNA"/>
</dbReference>
<dbReference type="Gene3D" id="3.40.630.30">
    <property type="match status" value="1"/>
</dbReference>
<name>A0A0M6YHM8_9RHOB</name>
<reference evidence="2 3" key="1">
    <citation type="submission" date="2015-07" db="EMBL/GenBank/DDBJ databases">
        <authorList>
            <person name="Noorani M."/>
        </authorList>
    </citation>
    <scope>NUCLEOTIDE SEQUENCE [LARGE SCALE GENOMIC DNA]</scope>
    <source>
        <strain evidence="2 3">CECT 7802</strain>
    </source>
</reference>
<gene>
    <name evidence="2" type="ORF">JDO7802_00772</name>
</gene>
<dbReference type="OrthoDB" id="9797417at2"/>
<protein>
    <submittedName>
        <fullName evidence="2">Putative acetyltransferase</fullName>
    </submittedName>
</protein>
<proteinExistence type="predicted"/>
<dbReference type="AlphaFoldDB" id="A0A0M6YHM8"/>
<sequence length="147" mass="16257">MTPPIEPGAIRPATARDAAPCAAMVNAFIDAAPWHPRVHTAEDVARHYRDTVWTQRQVWVAGDPPHGFVAIDADGCITALYADPPRAGTGTRLITHAKARHTRLRLWTHQPNTAAQAFYAAQGFTELRRTDGDNEESVPDVLLEWTR</sequence>
<dbReference type="STRING" id="420998.JDO7802_00772"/>
<dbReference type="PROSITE" id="PS51186">
    <property type="entry name" value="GNAT"/>
    <property type="match status" value="1"/>
</dbReference>
<dbReference type="SUPFAM" id="SSF55729">
    <property type="entry name" value="Acyl-CoA N-acyltransferases (Nat)"/>
    <property type="match status" value="1"/>
</dbReference>